<dbReference type="PANTHER" id="PTHR36617">
    <property type="entry name" value="PROTEIN, PUTATIVE-RELATED"/>
    <property type="match status" value="1"/>
</dbReference>
<dbReference type="AlphaFoldDB" id="A0A0B2SFK9"/>
<dbReference type="PANTHER" id="PTHR36617:SF16">
    <property type="entry name" value="OS04G0516500 PROTEIN"/>
    <property type="match status" value="1"/>
</dbReference>
<evidence type="ECO:0000313" key="1">
    <source>
        <dbReference type="EMBL" id="KHN45541.1"/>
    </source>
</evidence>
<accession>A0A0B2SFK9</accession>
<reference evidence="1" key="1">
    <citation type="submission" date="2014-07" db="EMBL/GenBank/DDBJ databases">
        <title>Identification of a novel salt tolerance gene in wild soybean by whole-genome sequencing.</title>
        <authorList>
            <person name="Lam H.-M."/>
            <person name="Qi X."/>
            <person name="Li M.-W."/>
            <person name="Liu X."/>
            <person name="Xie M."/>
            <person name="Ni M."/>
            <person name="Xu X."/>
        </authorList>
    </citation>
    <scope>NUCLEOTIDE SEQUENCE [LARGE SCALE GENOMIC DNA]</scope>
    <source>
        <tissue evidence="1">Root</tissue>
    </source>
</reference>
<name>A0A0B2SFK9_GLYSO</name>
<dbReference type="Proteomes" id="UP000053555">
    <property type="component" value="Unassembled WGS sequence"/>
</dbReference>
<sequence>PWESIWWKDIKKICGGLSDNKWFDEGVTWKVGNGEKSRFWKDPWLDGQTLENRFPRLFLVLEQKESLISEVGSLKGNTWSWDLTWRR</sequence>
<gene>
    <name evidence="1" type="ORF">glysoja_043176</name>
</gene>
<feature type="non-terminal residue" evidence="1">
    <location>
        <position position="1"/>
    </location>
</feature>
<proteinExistence type="predicted"/>
<protein>
    <submittedName>
        <fullName evidence="1">Uncharacterized protein</fullName>
    </submittedName>
</protein>
<dbReference type="EMBL" id="KN642126">
    <property type="protein sequence ID" value="KHN45541.1"/>
    <property type="molecule type" value="Genomic_DNA"/>
</dbReference>
<organism evidence="1">
    <name type="scientific">Glycine soja</name>
    <name type="common">Wild soybean</name>
    <dbReference type="NCBI Taxonomy" id="3848"/>
    <lineage>
        <taxon>Eukaryota</taxon>
        <taxon>Viridiplantae</taxon>
        <taxon>Streptophyta</taxon>
        <taxon>Embryophyta</taxon>
        <taxon>Tracheophyta</taxon>
        <taxon>Spermatophyta</taxon>
        <taxon>Magnoliopsida</taxon>
        <taxon>eudicotyledons</taxon>
        <taxon>Gunneridae</taxon>
        <taxon>Pentapetalae</taxon>
        <taxon>rosids</taxon>
        <taxon>fabids</taxon>
        <taxon>Fabales</taxon>
        <taxon>Fabaceae</taxon>
        <taxon>Papilionoideae</taxon>
        <taxon>50 kb inversion clade</taxon>
        <taxon>NPAAA clade</taxon>
        <taxon>indigoferoid/millettioid clade</taxon>
        <taxon>Phaseoleae</taxon>
        <taxon>Glycine</taxon>
        <taxon>Glycine subgen. Soja</taxon>
    </lineage>
</organism>